<evidence type="ECO:0000259" key="6">
    <source>
        <dbReference type="PROSITE" id="PS50801"/>
    </source>
</evidence>
<proteinExistence type="predicted"/>
<protein>
    <submittedName>
        <fullName evidence="7">Sodium-independent anion transporter</fullName>
    </submittedName>
</protein>
<dbReference type="EMBL" id="BMNZ01000001">
    <property type="protein sequence ID" value="GGM85351.1"/>
    <property type="molecule type" value="Genomic_DNA"/>
</dbReference>
<evidence type="ECO:0000256" key="2">
    <source>
        <dbReference type="ARBA" id="ARBA00022692"/>
    </source>
</evidence>
<accession>A0ABQ2HLG7</accession>
<dbReference type="InterPro" id="IPR002645">
    <property type="entry name" value="STAS_dom"/>
</dbReference>
<organism evidence="7 8">
    <name type="scientific">Terrabacter tumescens</name>
    <dbReference type="NCBI Taxonomy" id="60443"/>
    <lineage>
        <taxon>Bacteria</taxon>
        <taxon>Bacillati</taxon>
        <taxon>Actinomycetota</taxon>
        <taxon>Actinomycetes</taxon>
        <taxon>Micrococcales</taxon>
        <taxon>Intrasporangiaceae</taxon>
        <taxon>Terrabacter</taxon>
    </lineage>
</organism>
<evidence type="ECO:0000256" key="3">
    <source>
        <dbReference type="ARBA" id="ARBA00022989"/>
    </source>
</evidence>
<evidence type="ECO:0000256" key="4">
    <source>
        <dbReference type="ARBA" id="ARBA00023136"/>
    </source>
</evidence>
<comment type="caution">
    <text evidence="7">The sequence shown here is derived from an EMBL/GenBank/DDBJ whole genome shotgun (WGS) entry which is preliminary data.</text>
</comment>
<feature type="transmembrane region" description="Helical" evidence="5">
    <location>
        <begin position="330"/>
        <end position="350"/>
    </location>
</feature>
<dbReference type="Pfam" id="PF01740">
    <property type="entry name" value="STAS"/>
    <property type="match status" value="1"/>
</dbReference>
<dbReference type="Proteomes" id="UP000623461">
    <property type="component" value="Unassembled WGS sequence"/>
</dbReference>
<feature type="domain" description="STAS" evidence="6">
    <location>
        <begin position="442"/>
        <end position="558"/>
    </location>
</feature>
<sequence>MTARSRAAALFPGVAVLRRYERGWWRPDLMAGLTVGAMLIPQSMAYAELAGLPPEYGFYAVLGPLVVYALAGTSRHLGVGPEPGTAILAATGVATIAGGDPMRYAALMAALALVVAGMCLLGAAARLGFIASVLSKPVLVGYITGVGLTLLSSQVAAFTGVAIEADTFFPRLVEFVHELRGIDAATLGVGAGTLAVVLGLRKLSPKLLGALIGVAAATILVWALSSGQPLVPVVGTVPEGLPTLGMPDVSLADVGRLLPVAGGIVLVGFTDNVLTARSIAGRHGYSIEPNQELVALGLTNLTSGLSQGFPVSSSASRTVVPASLGSKTQVVSIVAAAVVVATLLFLSGVLAQIPRAALAAVIIAAALAIIDIPGYRSLWQVSRQEALLAVVAAFGVLVFNVLIGVLVAVSLSIIAALGRMARPHDAVLGDYPAVDGWVEVDAYPQAVPEPGLLVYRFDAPLFFLNADRFRTRVEEALEENPGVEEWLVLDFEGVGTLDATALDTLSELLERLARIRIGLVAVARANDDVVSRLRRADLLEPTGTLRNYATINAAVRAYRQHRRSD</sequence>
<evidence type="ECO:0000256" key="1">
    <source>
        <dbReference type="ARBA" id="ARBA00004141"/>
    </source>
</evidence>
<keyword evidence="8" id="KW-1185">Reference proteome</keyword>
<feature type="transmembrane region" description="Helical" evidence="5">
    <location>
        <begin position="139"/>
        <end position="162"/>
    </location>
</feature>
<evidence type="ECO:0000313" key="8">
    <source>
        <dbReference type="Proteomes" id="UP000623461"/>
    </source>
</evidence>
<dbReference type="PANTHER" id="PTHR11814">
    <property type="entry name" value="SULFATE TRANSPORTER"/>
    <property type="match status" value="1"/>
</dbReference>
<dbReference type="InterPro" id="IPR001902">
    <property type="entry name" value="SLC26A/SulP_fam"/>
</dbReference>
<dbReference type="SUPFAM" id="SSF52091">
    <property type="entry name" value="SpoIIaa-like"/>
    <property type="match status" value="1"/>
</dbReference>
<dbReference type="InterPro" id="IPR036513">
    <property type="entry name" value="STAS_dom_sf"/>
</dbReference>
<name>A0ABQ2HLG7_9MICO</name>
<dbReference type="CDD" id="cd07042">
    <property type="entry name" value="STAS_SulP_like_sulfate_transporter"/>
    <property type="match status" value="1"/>
</dbReference>
<feature type="transmembrane region" description="Helical" evidence="5">
    <location>
        <begin position="182"/>
        <end position="200"/>
    </location>
</feature>
<dbReference type="InterPro" id="IPR011547">
    <property type="entry name" value="SLC26A/SulP_dom"/>
</dbReference>
<keyword evidence="2 5" id="KW-0812">Transmembrane</keyword>
<dbReference type="NCBIfam" id="TIGR00815">
    <property type="entry name" value="sulP"/>
    <property type="match status" value="1"/>
</dbReference>
<keyword evidence="4 5" id="KW-0472">Membrane</keyword>
<dbReference type="Gene3D" id="3.30.750.24">
    <property type="entry name" value="STAS domain"/>
    <property type="match status" value="1"/>
</dbReference>
<evidence type="ECO:0000313" key="7">
    <source>
        <dbReference type="EMBL" id="GGM85351.1"/>
    </source>
</evidence>
<feature type="transmembrane region" description="Helical" evidence="5">
    <location>
        <begin position="104"/>
        <end position="127"/>
    </location>
</feature>
<keyword evidence="3 5" id="KW-1133">Transmembrane helix</keyword>
<feature type="transmembrane region" description="Helical" evidence="5">
    <location>
        <begin position="207"/>
        <end position="225"/>
    </location>
</feature>
<dbReference type="RefSeq" id="WP_030145994.1">
    <property type="nucleotide sequence ID" value="NZ_BMNZ01000001.1"/>
</dbReference>
<dbReference type="Pfam" id="PF00916">
    <property type="entry name" value="Sulfate_transp"/>
    <property type="match status" value="1"/>
</dbReference>
<gene>
    <name evidence="7" type="ORF">GCM10009721_07580</name>
</gene>
<feature type="transmembrane region" description="Helical" evidence="5">
    <location>
        <begin position="357"/>
        <end position="375"/>
    </location>
</feature>
<dbReference type="PROSITE" id="PS50801">
    <property type="entry name" value="STAS"/>
    <property type="match status" value="1"/>
</dbReference>
<reference evidence="8" key="1">
    <citation type="journal article" date="2019" name="Int. J. Syst. Evol. Microbiol.">
        <title>The Global Catalogue of Microorganisms (GCM) 10K type strain sequencing project: providing services to taxonomists for standard genome sequencing and annotation.</title>
        <authorList>
            <consortium name="The Broad Institute Genomics Platform"/>
            <consortium name="The Broad Institute Genome Sequencing Center for Infectious Disease"/>
            <person name="Wu L."/>
            <person name="Ma J."/>
        </authorList>
    </citation>
    <scope>NUCLEOTIDE SEQUENCE [LARGE SCALE GENOMIC DNA]</scope>
    <source>
        <strain evidence="8">JCM 1365</strain>
    </source>
</reference>
<feature type="transmembrane region" description="Helical" evidence="5">
    <location>
        <begin position="387"/>
        <end position="417"/>
    </location>
</feature>
<evidence type="ECO:0000256" key="5">
    <source>
        <dbReference type="SAM" id="Phobius"/>
    </source>
</evidence>
<comment type="subcellular location">
    <subcellularLocation>
        <location evidence="1">Membrane</location>
        <topology evidence="1">Multi-pass membrane protein</topology>
    </subcellularLocation>
</comment>
<feature type="transmembrane region" description="Helical" evidence="5">
    <location>
        <begin position="56"/>
        <end position="74"/>
    </location>
</feature>